<name>A0A350P8S8_9ALTE</name>
<comment type="caution">
    <text evidence="1">The sequence shown here is derived from an EMBL/GenBank/DDBJ whole genome shotgun (WGS) entry which is preliminary data.</text>
</comment>
<protein>
    <submittedName>
        <fullName evidence="1">Uncharacterized protein</fullName>
    </submittedName>
</protein>
<proteinExistence type="predicted"/>
<evidence type="ECO:0000313" key="1">
    <source>
        <dbReference type="EMBL" id="HAW77695.1"/>
    </source>
</evidence>
<dbReference type="EMBL" id="DNAN01000641">
    <property type="protein sequence ID" value="HAW77695.1"/>
    <property type="molecule type" value="Genomic_DNA"/>
</dbReference>
<reference evidence="1 2" key="1">
    <citation type="journal article" date="2018" name="Nat. Biotechnol.">
        <title>A standardized bacterial taxonomy based on genome phylogeny substantially revises the tree of life.</title>
        <authorList>
            <person name="Parks D.H."/>
            <person name="Chuvochina M."/>
            <person name="Waite D.W."/>
            <person name="Rinke C."/>
            <person name="Skarshewski A."/>
            <person name="Chaumeil P.A."/>
            <person name="Hugenholtz P."/>
        </authorList>
    </citation>
    <scope>NUCLEOTIDE SEQUENCE [LARGE SCALE GENOMIC DNA]</scope>
    <source>
        <strain evidence="1">UBA11978</strain>
    </source>
</reference>
<gene>
    <name evidence="1" type="ORF">DCW74_18415</name>
</gene>
<dbReference type="AlphaFoldDB" id="A0A350P8S8"/>
<evidence type="ECO:0000313" key="2">
    <source>
        <dbReference type="Proteomes" id="UP000263517"/>
    </source>
</evidence>
<sequence length="75" mass="8321">MTPTDIRNDITQAQEMMDDGLGKYLTDLLEKVGKFETDEDKAVITLVTEKGISTHILDLNDAEGNLKALSLRVLD</sequence>
<accession>A0A350P8S8</accession>
<organism evidence="1 2">
    <name type="scientific">Alteromonas australica</name>
    <dbReference type="NCBI Taxonomy" id="589873"/>
    <lineage>
        <taxon>Bacteria</taxon>
        <taxon>Pseudomonadati</taxon>
        <taxon>Pseudomonadota</taxon>
        <taxon>Gammaproteobacteria</taxon>
        <taxon>Alteromonadales</taxon>
        <taxon>Alteromonadaceae</taxon>
        <taxon>Alteromonas/Salinimonas group</taxon>
        <taxon>Alteromonas</taxon>
    </lineage>
</organism>
<dbReference type="Proteomes" id="UP000263517">
    <property type="component" value="Unassembled WGS sequence"/>
</dbReference>